<dbReference type="Gene3D" id="3.30.559.10">
    <property type="entry name" value="Chloramphenicol acetyltransferase-like domain"/>
    <property type="match status" value="1"/>
</dbReference>
<feature type="transmembrane region" description="Helical" evidence="2">
    <location>
        <begin position="685"/>
        <end position="704"/>
    </location>
</feature>
<reference evidence="4 5" key="1">
    <citation type="submission" date="2024-10" db="EMBL/GenBank/DDBJ databases">
        <title>Updated reference genomes for cyclostephanoid diatoms.</title>
        <authorList>
            <person name="Roberts W.R."/>
            <person name="Alverson A.J."/>
        </authorList>
    </citation>
    <scope>NUCLEOTIDE SEQUENCE [LARGE SCALE GENOMIC DNA]</scope>
    <source>
        <strain evidence="4 5">AJA010-31</strain>
    </source>
</reference>
<feature type="region of interest" description="Disordered" evidence="1">
    <location>
        <begin position="411"/>
        <end position="437"/>
    </location>
</feature>
<feature type="compositionally biased region" description="Basic and acidic residues" evidence="1">
    <location>
        <begin position="421"/>
        <end position="437"/>
    </location>
</feature>
<feature type="domain" description="2-oxoacid dehydrogenase acyltransferase catalytic" evidence="3">
    <location>
        <begin position="67"/>
        <end position="244"/>
    </location>
</feature>
<gene>
    <name evidence="4" type="ORF">ACHAWO_011750</name>
</gene>
<dbReference type="Proteomes" id="UP001530400">
    <property type="component" value="Unassembled WGS sequence"/>
</dbReference>
<dbReference type="InterPro" id="IPR001078">
    <property type="entry name" value="2-oxoacid_DH_actylTfrase"/>
</dbReference>
<feature type="compositionally biased region" description="Polar residues" evidence="1">
    <location>
        <begin position="351"/>
        <end position="360"/>
    </location>
</feature>
<evidence type="ECO:0000313" key="5">
    <source>
        <dbReference type="Proteomes" id="UP001530400"/>
    </source>
</evidence>
<dbReference type="InterPro" id="IPR023213">
    <property type="entry name" value="CAT-like_dom_sf"/>
</dbReference>
<dbReference type="Pfam" id="PF00198">
    <property type="entry name" value="2-oxoacid_dh"/>
    <property type="match status" value="1"/>
</dbReference>
<feature type="region of interest" description="Disordered" evidence="1">
    <location>
        <begin position="338"/>
        <end position="367"/>
    </location>
</feature>
<evidence type="ECO:0000313" key="4">
    <source>
        <dbReference type="EMBL" id="KAL3765803.1"/>
    </source>
</evidence>
<keyword evidence="5" id="KW-1185">Reference proteome</keyword>
<keyword evidence="2" id="KW-0472">Membrane</keyword>
<dbReference type="PANTHER" id="PTHR23151:SF90">
    <property type="entry name" value="DIHYDROLIPOYLLYSINE-RESIDUE ACETYLTRANSFERASE COMPONENT OF PYRUVATE DEHYDROGENASE COMPLEX, MITOCHONDRIAL-RELATED"/>
    <property type="match status" value="1"/>
</dbReference>
<dbReference type="AlphaFoldDB" id="A0ABD3MSA7"/>
<evidence type="ECO:0000256" key="1">
    <source>
        <dbReference type="SAM" id="MobiDB-lite"/>
    </source>
</evidence>
<dbReference type="SUPFAM" id="SSF52777">
    <property type="entry name" value="CoA-dependent acyltransferases"/>
    <property type="match status" value="1"/>
</dbReference>
<evidence type="ECO:0000256" key="2">
    <source>
        <dbReference type="SAM" id="Phobius"/>
    </source>
</evidence>
<dbReference type="PANTHER" id="PTHR23151">
    <property type="entry name" value="DIHYDROLIPOAMIDE ACETYL/SUCCINYL-TRANSFERASE-RELATED"/>
    <property type="match status" value="1"/>
</dbReference>
<accession>A0ABD3MSA7</accession>
<keyword evidence="2" id="KW-0812">Transmembrane</keyword>
<organism evidence="4 5">
    <name type="scientific">Cyclotella atomus</name>
    <dbReference type="NCBI Taxonomy" id="382360"/>
    <lineage>
        <taxon>Eukaryota</taxon>
        <taxon>Sar</taxon>
        <taxon>Stramenopiles</taxon>
        <taxon>Ochrophyta</taxon>
        <taxon>Bacillariophyta</taxon>
        <taxon>Coscinodiscophyceae</taxon>
        <taxon>Thalassiosirophycidae</taxon>
        <taxon>Stephanodiscales</taxon>
        <taxon>Stephanodiscaceae</taxon>
        <taxon>Cyclotella</taxon>
    </lineage>
</organism>
<comment type="caution">
    <text evidence="4">The sequence shown here is derived from an EMBL/GenBank/DDBJ whole genome shotgun (WGS) entry which is preliminary data.</text>
</comment>
<proteinExistence type="predicted"/>
<feature type="compositionally biased region" description="Polar residues" evidence="1">
    <location>
        <begin position="511"/>
        <end position="522"/>
    </location>
</feature>
<sequence>MIQFLGKQGWASKLSQPVPPPAVLAVPTPQAQVQAAAAPIPMAAAPAAPTYVQVIPETVTTVPSSMHTDTPASNMRKVISRRLTESKSTVPHFYTSIEIPLDNVLKLRKVLQKEFEVKVSVNDFVIKASAMALRDVPELNATFDAKTQMQRTFDSVDISVAVATPTGLITPIVPATQTLSLTDISSKVKDLATRARDNKLSPEEYQGGTFCISNLGMFGISEFSAVINPPQGAILAVGGGERKIVPGKVVMTEDGGVQKGKPVINTDRTAMNKLRKGRRNADSAIDGIKVLVDRARSATPLRMVREKFLHTPDVVRLETHTMDEQSVANNYGNQINQSSEMAPQEAPQLKLPSTSPQTINNKEHATPSMLSPLKNEVFMFPSHSQSSDMLSLQHETSKSLSVSSRIAETEAFNNFDPENLSEGRKEDQPQHKNHDNCALETTNDRIDEDMLSAWWFLGSRSDESLDFTDSKKKSDLASSNPNTDDEELPAHHAENSTIRVTSIGSRKHSNTDSVSTWMLRSSSSERTHSLRVKGANSSSSSNVIEMSQVPPTTAQKAGFLKKVSSFISNKQPQPKGGDYTRKELLKRNEWIVGLGGTVNYDQPYGGDCNSVASYQLYPIQKDNLQINTALSTQEDPNKSPDWDPSMLPKQKPPTFEDWTPQDSSYGAAVPACGWVPKRIRKLIEIIFFLAVTALIIFLVVKIGIKLTGNEHKSSSGTDLDLWNDDDHYISNNANTNANANDIVDHDDGVYNHNEGHVRIRRLS</sequence>
<feature type="region of interest" description="Disordered" evidence="1">
    <location>
        <begin position="471"/>
        <end position="543"/>
    </location>
</feature>
<dbReference type="EMBL" id="JALLPJ020001396">
    <property type="protein sequence ID" value="KAL3765803.1"/>
    <property type="molecule type" value="Genomic_DNA"/>
</dbReference>
<dbReference type="InterPro" id="IPR045257">
    <property type="entry name" value="E2/Pdx1"/>
</dbReference>
<protein>
    <recommendedName>
        <fullName evidence="3">2-oxoacid dehydrogenase acyltransferase catalytic domain-containing protein</fullName>
    </recommendedName>
</protein>
<name>A0ABD3MSA7_9STRA</name>
<keyword evidence="2" id="KW-1133">Transmembrane helix</keyword>
<evidence type="ECO:0000259" key="3">
    <source>
        <dbReference type="Pfam" id="PF00198"/>
    </source>
</evidence>
<feature type="compositionally biased region" description="Polar residues" evidence="1">
    <location>
        <begin position="495"/>
        <end position="504"/>
    </location>
</feature>